<organism evidence="2 3">
    <name type="scientific">Brevundimonas vesicularis</name>
    <name type="common">Pseudomonas vesicularis</name>
    <dbReference type="NCBI Taxonomy" id="41276"/>
    <lineage>
        <taxon>Bacteria</taxon>
        <taxon>Pseudomonadati</taxon>
        <taxon>Pseudomonadota</taxon>
        <taxon>Alphaproteobacteria</taxon>
        <taxon>Caulobacterales</taxon>
        <taxon>Caulobacteraceae</taxon>
        <taxon>Brevundimonas</taxon>
    </lineage>
</organism>
<proteinExistence type="predicted"/>
<accession>A0A7W9FT13</accession>
<evidence type="ECO:0000313" key="2">
    <source>
        <dbReference type="EMBL" id="MBB5771049.1"/>
    </source>
</evidence>
<dbReference type="RefSeq" id="WP_184278604.1">
    <property type="nucleotide sequence ID" value="NZ_JACHLJ010000001.1"/>
</dbReference>
<feature type="region of interest" description="Disordered" evidence="1">
    <location>
        <begin position="159"/>
        <end position="181"/>
    </location>
</feature>
<dbReference type="EMBL" id="JACHLJ010000001">
    <property type="protein sequence ID" value="MBB5771049.1"/>
    <property type="molecule type" value="Genomic_DNA"/>
</dbReference>
<evidence type="ECO:0000256" key="1">
    <source>
        <dbReference type="SAM" id="MobiDB-lite"/>
    </source>
</evidence>
<sequence length="181" mass="20257">MGARIVVVPAIVDATCIMGGMTDDTCDPNPNSPDWTRRSAATWAAARKDYLAGGFAPEVCERHGLSLSTFRWRARTEGWRRSDQPHGAVFEPLDAYELDAIDQRLPCNAADMARLAWANASRAMIDGKLIEARGWSRLHKDLEAIAKIDDHAVRYYRGMANDPKRQHNLPTTPPLRPMEED</sequence>
<reference evidence="2 3" key="1">
    <citation type="submission" date="2020-08" db="EMBL/GenBank/DDBJ databases">
        <title>Functional genomics of gut bacteria from endangered species of beetles.</title>
        <authorList>
            <person name="Carlos-Shanley C."/>
        </authorList>
    </citation>
    <scope>NUCLEOTIDE SEQUENCE [LARGE SCALE GENOMIC DNA]</scope>
    <source>
        <strain evidence="2 3">S00192</strain>
    </source>
</reference>
<evidence type="ECO:0000313" key="3">
    <source>
        <dbReference type="Proteomes" id="UP000556201"/>
    </source>
</evidence>
<feature type="compositionally biased region" description="Pro residues" evidence="1">
    <location>
        <begin position="171"/>
        <end position="181"/>
    </location>
</feature>
<comment type="caution">
    <text evidence="2">The sequence shown here is derived from an EMBL/GenBank/DDBJ whole genome shotgun (WGS) entry which is preliminary data.</text>
</comment>
<dbReference type="AlphaFoldDB" id="A0A7W9FT13"/>
<protein>
    <submittedName>
        <fullName evidence="2">Uncharacterized protein</fullName>
    </submittedName>
</protein>
<dbReference type="Proteomes" id="UP000556201">
    <property type="component" value="Unassembled WGS sequence"/>
</dbReference>
<name>A0A7W9FT13_BREVE</name>
<gene>
    <name evidence="2" type="ORF">HNP47_001018</name>
</gene>